<dbReference type="SUPFAM" id="SSF143011">
    <property type="entry name" value="RelE-like"/>
    <property type="match status" value="1"/>
</dbReference>
<dbReference type="EMBL" id="CP011339">
    <property type="protein sequence ID" value="AKV67375.1"/>
    <property type="molecule type" value="Genomic_DNA"/>
</dbReference>
<evidence type="ECO:0000256" key="1">
    <source>
        <dbReference type="ARBA" id="ARBA00008172"/>
    </source>
</evidence>
<keyword evidence="5" id="KW-0378">Hydrolase</keyword>
<keyword evidence="9" id="KW-1185">Reference proteome</keyword>
<proteinExistence type="inferred from homology"/>
<evidence type="ECO:0000256" key="4">
    <source>
        <dbReference type="ARBA" id="ARBA00022759"/>
    </source>
</evidence>
<keyword evidence="4" id="KW-0255">Endonuclease</keyword>
<name>A0A0K1RZZ4_9CHRO</name>
<dbReference type="KEGG" id="mpk:VL20_2272"/>
<dbReference type="GO" id="GO:0016787">
    <property type="term" value="F:hydrolase activity"/>
    <property type="evidence" value="ECO:0007669"/>
    <property type="project" value="UniProtKB-KW"/>
</dbReference>
<dbReference type="AlphaFoldDB" id="A0A0K1RZZ4"/>
<evidence type="ECO:0000256" key="5">
    <source>
        <dbReference type="ARBA" id="ARBA00022801"/>
    </source>
</evidence>
<gene>
    <name evidence="8" type="ORF">VL20_2272</name>
</gene>
<sequence>MTKKKKSQPKPERELVFDIRFLEDLRYWVETERKIALRLLSLVEEIRRNPFEGTGKPEPLKYQDANVWSRRLTQSDRIVYLVSHDRIEFLQGRYHYSDR</sequence>
<evidence type="ECO:0000256" key="2">
    <source>
        <dbReference type="ARBA" id="ARBA00022649"/>
    </source>
</evidence>
<protein>
    <recommendedName>
        <fullName evidence="7">Endoribonuclease YoeB</fullName>
    </recommendedName>
    <alternativeName>
        <fullName evidence="6">Putative mRNA interferase YoeB</fullName>
    </alternativeName>
</protein>
<dbReference type="PANTHER" id="PTHR38039">
    <property type="entry name" value="TOXIN YOEB"/>
    <property type="match status" value="1"/>
</dbReference>
<dbReference type="InterPro" id="IPR009614">
    <property type="entry name" value="YoeB_toxin"/>
</dbReference>
<dbReference type="Gene3D" id="3.30.2310.20">
    <property type="entry name" value="RelE-like"/>
    <property type="match status" value="1"/>
</dbReference>
<dbReference type="NCBIfam" id="TIGR02116">
    <property type="entry name" value="toxin_Txe_YoeB"/>
    <property type="match status" value="1"/>
</dbReference>
<evidence type="ECO:0000313" key="9">
    <source>
        <dbReference type="Proteomes" id="UP000068167"/>
    </source>
</evidence>
<reference evidence="8 9" key="1">
    <citation type="journal article" date="2016" name="Stand. Genomic Sci.">
        <title>Complete genome sequence and genomic characterization of Microcystis panniformis FACHB 1757 by third-generation sequencing.</title>
        <authorList>
            <person name="Zhang J.Y."/>
            <person name="Guan R."/>
            <person name="Zhang H.J."/>
            <person name="Li H."/>
            <person name="Xiao P."/>
            <person name="Yu G.L."/>
            <person name="Du L."/>
            <person name="Cao D.M."/>
            <person name="Zhu B.C."/>
            <person name="Li R.H."/>
            <person name="Lu Z.H."/>
        </authorList>
    </citation>
    <scope>NUCLEOTIDE SEQUENCE [LARGE SCALE GENOMIC DNA]</scope>
    <source>
        <strain evidence="8 9">FACHB-1757</strain>
    </source>
</reference>
<comment type="similarity">
    <text evidence="1">Belongs to the YoeB family.</text>
</comment>
<evidence type="ECO:0000256" key="7">
    <source>
        <dbReference type="ARBA" id="ARBA00050056"/>
    </source>
</evidence>
<accession>A0A0K1RZZ4</accession>
<dbReference type="Proteomes" id="UP000068167">
    <property type="component" value="Chromosome"/>
</dbReference>
<organism evidence="8 9">
    <name type="scientific">Microcystis panniformis FACHB-1757</name>
    <dbReference type="NCBI Taxonomy" id="1638788"/>
    <lineage>
        <taxon>Bacteria</taxon>
        <taxon>Bacillati</taxon>
        <taxon>Cyanobacteriota</taxon>
        <taxon>Cyanophyceae</taxon>
        <taxon>Oscillatoriophycideae</taxon>
        <taxon>Chroococcales</taxon>
        <taxon>Microcystaceae</taxon>
        <taxon>Microcystis</taxon>
    </lineage>
</organism>
<evidence type="ECO:0000313" key="8">
    <source>
        <dbReference type="EMBL" id="AKV67375.1"/>
    </source>
</evidence>
<evidence type="ECO:0000256" key="6">
    <source>
        <dbReference type="ARBA" id="ARBA00030388"/>
    </source>
</evidence>
<dbReference type="GO" id="GO:0004519">
    <property type="term" value="F:endonuclease activity"/>
    <property type="evidence" value="ECO:0007669"/>
    <property type="project" value="UniProtKB-KW"/>
</dbReference>
<dbReference type="PANTHER" id="PTHR38039:SF1">
    <property type="entry name" value="TOXIN YOEB"/>
    <property type="match status" value="1"/>
</dbReference>
<keyword evidence="3" id="KW-0540">Nuclease</keyword>
<dbReference type="RefSeq" id="WP_002761386.1">
    <property type="nucleotide sequence ID" value="NZ_CP011339.1"/>
</dbReference>
<keyword evidence="2" id="KW-1277">Toxin-antitoxin system</keyword>
<dbReference type="GO" id="GO:0045892">
    <property type="term" value="P:negative regulation of DNA-templated transcription"/>
    <property type="evidence" value="ECO:0007669"/>
    <property type="project" value="TreeGrafter"/>
</dbReference>
<dbReference type="GO" id="GO:0006401">
    <property type="term" value="P:RNA catabolic process"/>
    <property type="evidence" value="ECO:0007669"/>
    <property type="project" value="InterPro"/>
</dbReference>
<dbReference type="Pfam" id="PF06769">
    <property type="entry name" value="YoeB_toxin"/>
    <property type="match status" value="1"/>
</dbReference>
<dbReference type="InterPro" id="IPR035093">
    <property type="entry name" value="RelE/ParE_toxin_dom_sf"/>
</dbReference>
<evidence type="ECO:0000256" key="3">
    <source>
        <dbReference type="ARBA" id="ARBA00022722"/>
    </source>
</evidence>